<dbReference type="Pfam" id="PF12371">
    <property type="entry name" value="TMEM131_like_N"/>
    <property type="match status" value="1"/>
</dbReference>
<evidence type="ECO:0000256" key="7">
    <source>
        <dbReference type="SAM" id="MobiDB-lite"/>
    </source>
</evidence>
<evidence type="ECO:0000313" key="13">
    <source>
        <dbReference type="EMBL" id="CAH0397240.1"/>
    </source>
</evidence>
<accession>A0ABN8ASZ7</accession>
<keyword evidence="4 8" id="KW-0732">Signal</keyword>
<dbReference type="InterPro" id="IPR013783">
    <property type="entry name" value="Ig-like_fold"/>
</dbReference>
<dbReference type="Pfam" id="PF24495">
    <property type="entry name" value="Ig_TMEM131_2"/>
    <property type="match status" value="1"/>
</dbReference>
<comment type="similarity">
    <text evidence="2">Belongs to the TMEM131 family.</text>
</comment>
<feature type="region of interest" description="Disordered" evidence="7">
    <location>
        <begin position="1432"/>
        <end position="1501"/>
    </location>
</feature>
<comment type="subcellular location">
    <subcellularLocation>
        <location evidence="1">Membrane</location>
        <topology evidence="1">Single-pass type I membrane protein</topology>
    </subcellularLocation>
</comment>
<proteinExistence type="inferred from homology"/>
<evidence type="ECO:0000256" key="6">
    <source>
        <dbReference type="ARBA" id="ARBA00023136"/>
    </source>
</evidence>
<evidence type="ECO:0000259" key="9">
    <source>
        <dbReference type="Pfam" id="PF12371"/>
    </source>
</evidence>
<name>A0ABN8ASZ7_CHISP</name>
<keyword evidence="6" id="KW-0472">Membrane</keyword>
<feature type="region of interest" description="Disordered" evidence="7">
    <location>
        <begin position="1238"/>
        <end position="1414"/>
    </location>
</feature>
<dbReference type="PANTHER" id="PTHR22050">
    <property type="entry name" value="RW1 PROTEIN HOMOLOG"/>
    <property type="match status" value="1"/>
</dbReference>
<keyword evidence="5" id="KW-1133">Transmembrane helix</keyword>
<evidence type="ECO:0000256" key="1">
    <source>
        <dbReference type="ARBA" id="ARBA00004479"/>
    </source>
</evidence>
<dbReference type="InterPro" id="IPR055436">
    <property type="entry name" value="Ig_TMEM131L_4"/>
</dbReference>
<dbReference type="InterPro" id="IPR039877">
    <property type="entry name" value="TMEM131-like"/>
</dbReference>
<protein>
    <recommendedName>
        <fullName evidence="15">Transmembrane protein 131</fullName>
    </recommendedName>
</protein>
<evidence type="ECO:0000259" key="12">
    <source>
        <dbReference type="Pfam" id="PF24501"/>
    </source>
</evidence>
<feature type="region of interest" description="Disordered" evidence="7">
    <location>
        <begin position="337"/>
        <end position="364"/>
    </location>
</feature>
<evidence type="ECO:0000256" key="8">
    <source>
        <dbReference type="SAM" id="SignalP"/>
    </source>
</evidence>
<feature type="compositionally biased region" description="Pro residues" evidence="7">
    <location>
        <begin position="1192"/>
        <end position="1203"/>
    </location>
</feature>
<feature type="compositionally biased region" description="Pro residues" evidence="7">
    <location>
        <begin position="1401"/>
        <end position="1410"/>
    </location>
</feature>
<evidence type="ECO:0008006" key="15">
    <source>
        <dbReference type="Google" id="ProtNLM"/>
    </source>
</evidence>
<dbReference type="Pfam" id="PF24501">
    <property type="entry name" value="Ig_TMEM131L_5"/>
    <property type="match status" value="1"/>
</dbReference>
<sequence>MIRKIVQCYVFILTLLDISLNTKLTAQGKSHDVTVHDSLLEGITFQEWGKESPAADADTGGTGEALRLSPASLSFGRAALAAAHHLTVTVTNTANTTVHLASVAGTTPDFHASFFESKTLPPQGNTTFSVVYLGRREGPVSAHLYIYTSLGVHKYPVHATGVASEWGVWPLVGLRVPHDASLEPLLELHNPTDQPVQVKEVYSSGAWVSLSLPGGAGGVEAGADGQGGAGAPGEAWRVPPHETRPIVRLKLRPSMDRPRPAYIRIKGSCVGGLAGGLVVGVEAVAAGPGPYLAPPQLRLRLRGSSDPPGTWELMAGNSGESAVGVGGAVWGARCERRPPALQPRPSPAPPYGDSAPNPALAARANGAKAEGVSVRALTGQLAPHQAPVTALQLTLNYDRLWASVEGGPGAGEDGDGAWCSGWVVLGPAAMPYSLRLLPGTLALQPTHLHIVTSEGNIKERSVRARNDFSVPVLVHAMHCGPQLLQHFQCTSLGPLVLEAGQQATVGRVAPSPSAPGPGPGPPPLRDIITLRTNLTDYTLPVAVHSGAFTLEWEWPNSKRGTLQLGSIGARSTRRIGLRLHNAGPGPLCARSVRAALPPASASVSLATCLHYPQPSPDHACRCVEGGGWLQAWLTVVAGAGPGPLTGSLEVESQHTSRRYPLTARVTAGRLAARIAPAPQAAPYLNSWAALVVDNSMSLSVRLLALTQSDADVPVEFQVVGSGRLRRGRQIAGRVRLAVEHACQPQDAADNRTHDAISPQPCYLGLALDTPEGLAWLERGRLVDAASIERDVAEMGGRRDMLAARPRPPPALLHLHTTQVVQLPVPVRFSLQWPRLGRWLAGPGARGLAGGGVPPITGPGAPPLTGSVGGALPSRVLLRNPCSRPVLLQPVILAPPAGDALPDILKPFCSTEECVLSADAFKITSWRVLTGTVTGAGEAFSPRAPKTEEGIPTAFLLQPRAELELGLTFSPARAAPLLSYLYLRNNYTIVETVPLWGLGAHPSFELGGRRPGSAAPLVFELTECPPPGVGLRRQLLLRNTGPVPLRLRDWRLAGRPCAARGFRLQPCGPLALQPNQTRALRLAFHPDYTLARVPASLTVRADAARAEFRLRAAAPARLLYACAAQHPPPPPPFDPPLRVGGAVLALAALALVVAAAALDAERALRRARHARPPPAPPMHAPLDLRAAARVPLAPQPPAPAPAPPARRRRAPRRPPPPDPRAPLAERRAFERWRAEVLRRADRAEEHSGEDAAAPPPRRTPSPPDVDPDHTPELDETGPPSSDEAGRSGDSSVGSDESPGEEPEERDDSERETRSAPAEHPADDPPVPAEPETDPTGRIVEYRNETRPREPPRRPERRAETAEARARAAAARAHARRAACGRRRGGGERSTAGGTGGAGTPSRSPPALPPAPEMRAPAALRWGASWSEVVAAGGAPAVPGGAAGPPLPPIGSDVRRHQHAEERADHSLFYFNGEQPPPPPPSQPPERFPWRAPPALDRPQYPAPVVHDYLSDFDEQSPGAYGSVWAGGAWAWGGGLGVRPPPGFSAAPVPAAPAPHTPRAYDPFRSLAAIWAPGAGAGAGAFDWRTAAPPAQAPDEPRPQPDE</sequence>
<feature type="compositionally biased region" description="Pro residues" evidence="7">
    <location>
        <begin position="1473"/>
        <end position="1485"/>
    </location>
</feature>
<feature type="domain" description="TMEM131 second Ig-like" evidence="10">
    <location>
        <begin position="168"/>
        <end position="266"/>
    </location>
</feature>
<feature type="compositionally biased region" description="Pro residues" evidence="7">
    <location>
        <begin position="1252"/>
        <end position="1263"/>
    </location>
</feature>
<feature type="compositionally biased region" description="Basic and acidic residues" evidence="7">
    <location>
        <begin position="1338"/>
        <end position="1364"/>
    </location>
</feature>
<feature type="compositionally biased region" description="Pro residues" evidence="7">
    <location>
        <begin position="340"/>
        <end position="350"/>
    </location>
</feature>
<evidence type="ECO:0000259" key="11">
    <source>
        <dbReference type="Pfam" id="PF24499"/>
    </source>
</evidence>
<dbReference type="Pfam" id="PF24499">
    <property type="entry name" value="Ig_TMEM131L_4"/>
    <property type="match status" value="1"/>
</dbReference>
<dbReference type="Proteomes" id="UP001153292">
    <property type="component" value="Chromosome 1"/>
</dbReference>
<evidence type="ECO:0000256" key="5">
    <source>
        <dbReference type="ARBA" id="ARBA00022989"/>
    </source>
</evidence>
<dbReference type="Gene3D" id="2.60.40.10">
    <property type="entry name" value="Immunoglobulins"/>
    <property type="match status" value="1"/>
</dbReference>
<keyword evidence="14" id="KW-1185">Reference proteome</keyword>
<dbReference type="PANTHER" id="PTHR22050:SF0">
    <property type="entry name" value="TRANSMEMBRANE PROTEIN 131 HOMOLOG"/>
    <property type="match status" value="1"/>
</dbReference>
<feature type="compositionally biased region" description="Basic residues" evidence="7">
    <location>
        <begin position="1371"/>
        <end position="1382"/>
    </location>
</feature>
<dbReference type="InterPro" id="IPR055437">
    <property type="entry name" value="TMEM131L_Ig_5"/>
</dbReference>
<evidence type="ECO:0000313" key="14">
    <source>
        <dbReference type="Proteomes" id="UP001153292"/>
    </source>
</evidence>
<feature type="domain" description="TMEM131L fifth Ig-like" evidence="12">
    <location>
        <begin position="1038"/>
        <end position="1100"/>
    </location>
</feature>
<reference evidence="13" key="1">
    <citation type="submission" date="2021-12" db="EMBL/GenBank/DDBJ databases">
        <authorList>
            <person name="King R."/>
        </authorList>
    </citation>
    <scope>NUCLEOTIDE SEQUENCE</scope>
</reference>
<feature type="signal peptide" evidence="8">
    <location>
        <begin position="1"/>
        <end position="28"/>
    </location>
</feature>
<dbReference type="EMBL" id="OU963894">
    <property type="protein sequence ID" value="CAH0397240.1"/>
    <property type="molecule type" value="Genomic_DNA"/>
</dbReference>
<feature type="compositionally biased region" description="Low complexity" evidence="7">
    <location>
        <begin position="1286"/>
        <end position="1295"/>
    </location>
</feature>
<evidence type="ECO:0000256" key="2">
    <source>
        <dbReference type="ARBA" id="ARBA00006682"/>
    </source>
</evidence>
<feature type="compositionally biased region" description="Acidic residues" evidence="7">
    <location>
        <begin position="1296"/>
        <end position="1305"/>
    </location>
</feature>
<evidence type="ECO:0000256" key="3">
    <source>
        <dbReference type="ARBA" id="ARBA00022692"/>
    </source>
</evidence>
<evidence type="ECO:0000256" key="4">
    <source>
        <dbReference type="ARBA" id="ARBA00022729"/>
    </source>
</evidence>
<feature type="domain" description="Transmembrane protein 131-like N-terminal" evidence="9">
    <location>
        <begin position="66"/>
        <end position="148"/>
    </location>
</feature>
<feature type="domain" description="TMEM131L fourth Ig-like" evidence="11">
    <location>
        <begin position="873"/>
        <end position="999"/>
    </location>
</feature>
<dbReference type="InterPro" id="IPR022113">
    <property type="entry name" value="TMEM131L_N"/>
</dbReference>
<dbReference type="InterPro" id="IPR056311">
    <property type="entry name" value="TMEM131_Ig_2"/>
</dbReference>
<gene>
    <name evidence="13" type="ORF">CHILSU_LOCUS305</name>
</gene>
<keyword evidence="3" id="KW-0812">Transmembrane</keyword>
<evidence type="ECO:0000259" key="10">
    <source>
        <dbReference type="Pfam" id="PF24495"/>
    </source>
</evidence>
<feature type="region of interest" description="Disordered" evidence="7">
    <location>
        <begin position="1191"/>
        <end position="1226"/>
    </location>
</feature>
<feature type="compositionally biased region" description="Basic and acidic residues" evidence="7">
    <location>
        <begin position="1451"/>
        <end position="1464"/>
    </location>
</feature>
<feature type="compositionally biased region" description="Basic and acidic residues" evidence="7">
    <location>
        <begin position="1238"/>
        <end position="1248"/>
    </location>
</feature>
<organism evidence="13 14">
    <name type="scientific">Chilo suppressalis</name>
    <name type="common">Asiatic rice borer moth</name>
    <dbReference type="NCBI Taxonomy" id="168631"/>
    <lineage>
        <taxon>Eukaryota</taxon>
        <taxon>Metazoa</taxon>
        <taxon>Ecdysozoa</taxon>
        <taxon>Arthropoda</taxon>
        <taxon>Hexapoda</taxon>
        <taxon>Insecta</taxon>
        <taxon>Pterygota</taxon>
        <taxon>Neoptera</taxon>
        <taxon>Endopterygota</taxon>
        <taxon>Lepidoptera</taxon>
        <taxon>Glossata</taxon>
        <taxon>Ditrysia</taxon>
        <taxon>Pyraloidea</taxon>
        <taxon>Crambidae</taxon>
        <taxon>Crambinae</taxon>
        <taxon>Chilo</taxon>
    </lineage>
</organism>
<feature type="region of interest" description="Disordered" evidence="7">
    <location>
        <begin position="1576"/>
        <end position="1601"/>
    </location>
</feature>
<feature type="chain" id="PRO_5046145234" description="Transmembrane protein 131" evidence="8">
    <location>
        <begin position="29"/>
        <end position="1601"/>
    </location>
</feature>